<evidence type="ECO:0000313" key="2">
    <source>
        <dbReference type="Proteomes" id="UP000663879"/>
    </source>
</evidence>
<evidence type="ECO:0000313" key="1">
    <source>
        <dbReference type="EMBL" id="CAF0814897.1"/>
    </source>
</evidence>
<comment type="caution">
    <text evidence="1">The sequence shown here is derived from an EMBL/GenBank/DDBJ whole genome shotgun (WGS) entry which is preliminary data.</text>
</comment>
<dbReference type="Pfam" id="PF14388">
    <property type="entry name" value="DUF4419"/>
    <property type="match status" value="1"/>
</dbReference>
<sequence length="348" mass="40207">MKIIKPNDIKVETYKNLDKSLTTAHNAVKNMVRLSEEHIQYVKSEIDGDLLKCNMHPFVEAVHQAYSRHLPLIISPDMIWYLISSATAAHITLNSEELRYKFVDHDGKKKIEIRRDDFVLNSKSNPWHEVIDDFSSKIRELTKNEIADTLVANFSTTSKDSRVVSQIVLMDAMKNYFDYHMSTMCGIPEFRITGEKEDWENVRDKTLKIIDLIPEFNKWYNNGLSEILQQFIDVFNDKIDNGFWNEIYKVGGGSGGPYISGWILALFPYLDNQRKNGYAWETSWRDVKGFFAGITTKSFDYHMNQVPFKWNYLGQEIDMLFIGGLIGVVVQKDQALKPVFGYSVAKAN</sequence>
<dbReference type="PANTHER" id="PTHR31252:SF11">
    <property type="entry name" value="DUF4419 DOMAIN-CONTAINING PROTEIN"/>
    <property type="match status" value="1"/>
</dbReference>
<gene>
    <name evidence="1" type="ORF">OXX778_LOCUS7162</name>
</gene>
<dbReference type="AlphaFoldDB" id="A0A813TI73"/>
<proteinExistence type="predicted"/>
<reference evidence="1" key="1">
    <citation type="submission" date="2021-02" db="EMBL/GenBank/DDBJ databases">
        <authorList>
            <person name="Nowell W R."/>
        </authorList>
    </citation>
    <scope>NUCLEOTIDE SEQUENCE</scope>
    <source>
        <strain evidence="1">Ploen Becks lab</strain>
    </source>
</reference>
<dbReference type="EMBL" id="CAJNOC010000897">
    <property type="protein sequence ID" value="CAF0814897.1"/>
    <property type="molecule type" value="Genomic_DNA"/>
</dbReference>
<accession>A0A813TI73</accession>
<dbReference type="InterPro" id="IPR025533">
    <property type="entry name" value="DUF4419"/>
</dbReference>
<evidence type="ECO:0008006" key="3">
    <source>
        <dbReference type="Google" id="ProtNLM"/>
    </source>
</evidence>
<dbReference type="PANTHER" id="PTHR31252">
    <property type="entry name" value="DUF4419 DOMAIN-CONTAINING PROTEIN"/>
    <property type="match status" value="1"/>
</dbReference>
<protein>
    <recommendedName>
        <fullName evidence="3">DUF4419 domain-containing protein</fullName>
    </recommendedName>
</protein>
<dbReference type="OrthoDB" id="9987685at2759"/>
<dbReference type="Proteomes" id="UP000663879">
    <property type="component" value="Unassembled WGS sequence"/>
</dbReference>
<organism evidence="1 2">
    <name type="scientific">Brachionus calyciflorus</name>
    <dbReference type="NCBI Taxonomy" id="104777"/>
    <lineage>
        <taxon>Eukaryota</taxon>
        <taxon>Metazoa</taxon>
        <taxon>Spiralia</taxon>
        <taxon>Gnathifera</taxon>
        <taxon>Rotifera</taxon>
        <taxon>Eurotatoria</taxon>
        <taxon>Monogononta</taxon>
        <taxon>Pseudotrocha</taxon>
        <taxon>Ploima</taxon>
        <taxon>Brachionidae</taxon>
        <taxon>Brachionus</taxon>
    </lineage>
</organism>
<name>A0A813TI73_9BILA</name>
<keyword evidence="2" id="KW-1185">Reference proteome</keyword>